<feature type="domain" description="CCHC-type" evidence="3">
    <location>
        <begin position="272"/>
        <end position="286"/>
    </location>
</feature>
<accession>A0ABY9DW16</accession>
<dbReference type="Pfam" id="PF07727">
    <property type="entry name" value="RVT_2"/>
    <property type="match status" value="1"/>
</dbReference>
<dbReference type="InterPro" id="IPR036875">
    <property type="entry name" value="Znf_CCHC_sf"/>
</dbReference>
<dbReference type="Gene3D" id="4.10.60.10">
    <property type="entry name" value="Zinc finger, CCHC-type"/>
    <property type="match status" value="1"/>
</dbReference>
<evidence type="ECO:0000313" key="5">
    <source>
        <dbReference type="Proteomes" id="UP001227230"/>
    </source>
</evidence>
<keyword evidence="1" id="KW-0479">Metal-binding</keyword>
<organism evidence="4 5">
    <name type="scientific">Vitis vinifera</name>
    <name type="common">Grape</name>
    <dbReference type="NCBI Taxonomy" id="29760"/>
    <lineage>
        <taxon>Eukaryota</taxon>
        <taxon>Viridiplantae</taxon>
        <taxon>Streptophyta</taxon>
        <taxon>Embryophyta</taxon>
        <taxon>Tracheophyta</taxon>
        <taxon>Spermatophyta</taxon>
        <taxon>Magnoliopsida</taxon>
        <taxon>eudicotyledons</taxon>
        <taxon>Gunneridae</taxon>
        <taxon>Pentapetalae</taxon>
        <taxon>rosids</taxon>
        <taxon>Vitales</taxon>
        <taxon>Vitaceae</taxon>
        <taxon>Viteae</taxon>
        <taxon>Vitis</taxon>
    </lineage>
</organism>
<dbReference type="SUPFAM" id="SSF57756">
    <property type="entry name" value="Retrovirus zinc finger-like domains"/>
    <property type="match status" value="1"/>
</dbReference>
<evidence type="ECO:0000256" key="2">
    <source>
        <dbReference type="SAM" id="MobiDB-lite"/>
    </source>
</evidence>
<name>A0ABY9DW16_VITVI</name>
<dbReference type="PANTHER" id="PTHR33325">
    <property type="entry name" value="ZINC FINGER, CCHC-TYPE-RELATED"/>
    <property type="match status" value="1"/>
</dbReference>
<dbReference type="PROSITE" id="PS50158">
    <property type="entry name" value="ZF_CCHC"/>
    <property type="match status" value="1"/>
</dbReference>
<keyword evidence="1" id="KW-0862">Zinc</keyword>
<evidence type="ECO:0000259" key="3">
    <source>
        <dbReference type="PROSITE" id="PS50158"/>
    </source>
</evidence>
<evidence type="ECO:0000313" key="4">
    <source>
        <dbReference type="EMBL" id="WKA11959.1"/>
    </source>
</evidence>
<dbReference type="PANTHER" id="PTHR33325:SF11">
    <property type="entry name" value="COLD SHOCK DOMAIN-CONTAINING PROTEIN 4-LIKE"/>
    <property type="match status" value="1"/>
</dbReference>
<dbReference type="InterPro" id="IPR001878">
    <property type="entry name" value="Znf_CCHC"/>
</dbReference>
<dbReference type="InterPro" id="IPR013103">
    <property type="entry name" value="RVT_2"/>
</dbReference>
<feature type="compositionally biased region" description="Basic residues" evidence="2">
    <location>
        <begin position="216"/>
        <end position="226"/>
    </location>
</feature>
<protein>
    <recommendedName>
        <fullName evidence="3">CCHC-type domain-containing protein</fullName>
    </recommendedName>
</protein>
<keyword evidence="1" id="KW-0863">Zinc-finger</keyword>
<dbReference type="Proteomes" id="UP001227230">
    <property type="component" value="Chromosome 19"/>
</dbReference>
<feature type="region of interest" description="Disordered" evidence="2">
    <location>
        <begin position="186"/>
        <end position="234"/>
    </location>
</feature>
<evidence type="ECO:0000256" key="1">
    <source>
        <dbReference type="PROSITE-ProRule" id="PRU00047"/>
    </source>
</evidence>
<dbReference type="EMBL" id="CP126666">
    <property type="protein sequence ID" value="WKA11959.1"/>
    <property type="molecule type" value="Genomic_DNA"/>
</dbReference>
<gene>
    <name evidence="4" type="ORF">VitviT2T_029405</name>
</gene>
<proteinExistence type="predicted"/>
<keyword evidence="5" id="KW-1185">Reference proteome</keyword>
<sequence>MSNITKLEFVALDISGKNYLSWILDAELHLDAMNLGATIKQGNQASLQDRAKALIFLRHHLHEGLKNEYLTVKDPFTLWSNLKERYDHQKTVILPKARYDWMHLRLQDFKTVSEYNSALFKISSQLKLCGEKITEEDMLEKTFTTFHASNVLLQQQYRERRFTKYSELISCLLVAEQNNELLMRNHQSRPTGSEPFPEVNAISSQTRGRGRERGRGRGRGRGRNPRYHGSYSNNSQKMKASLHHQKWNNTETIQENGKRLQDKPPKNHENNCYRCGMKGHWSRTCRTPKHLVDLYQASIKAKGKEIEMNFTDGDGLDLTYYDIDFFGGDVFTARFADCHFNESVFPSLGREKSIPEERREISWKTSTMTHLDPRTNQCELEVQRIIHLQNLANQLPDAFIDTKKVTKSHIPAANTPARIDVPVGQLTNESKIRLKRGRLVGSKDVIPWKRRTQEKLGTLEEAIKMTDQFKIDKSIALEEAQIMQKTPEEVHIEQEAPEEAHIEQETLEDPHIEREAPEEAQVPENCEISVSYVQTGEKWDRNNIVINNIFAFQVASDIIRNDEDPEPRNVEECRHRNDWPKWKEAIQAELNSLTKREVFGHVVQTPKDVKPVGYKWVFVRKRNENNEIIRYKARLVAQGFSQRPGIDYEETYSPVMDTITFRFLISLAISEGLDMRLMDVITAYLYGSMDNDIYMKIPEGFKLSDANNTKPRSMYSIKLQRSLYGLKQSGRMWYNRLSEYLLKEGYVNNPICPCIFIKKSETGFAIIAVYVDDLNLVGTPEELTRTTNYLKKEFEMKDLGKTKFCLGLQIEHFPNGVLVHQSTYIKKVLKRFYMDKAHHLSSPMVVRSLDVKKDPFRPCEKDEELLGPEVPYLSAIGALMYLANCTRPDIAFSVNLLAIYSSAPTRRHWNGIKHILRYLYGTTDMGLFYSRESKQQLLGYANAGYLSDPHKGRSQTGYVFNCNGTAISWRSVKQTMVATSSNHSEILAIHEASHECIWLRSMIQHIRESCGLSSIKGGPTTLFEDNAACIAQITGGYIKGDRTKHISPKFFYTHELQKSGEIDVQQIRSSDNLADLFTKSLPTSTFKKLIHRIGMRQLKDIDMRGSMLVKGC</sequence>
<dbReference type="CDD" id="cd09272">
    <property type="entry name" value="RNase_HI_RT_Ty1"/>
    <property type="match status" value="1"/>
</dbReference>
<reference evidence="4 5" key="1">
    <citation type="journal article" date="2023" name="Hortic Res">
        <title>The complete reference genome for grapevine (Vitis vinifera L.) genetics and breeding.</title>
        <authorList>
            <person name="Shi X."/>
            <person name="Cao S."/>
            <person name="Wang X."/>
            <person name="Huang S."/>
            <person name="Wang Y."/>
            <person name="Liu Z."/>
            <person name="Liu W."/>
            <person name="Leng X."/>
            <person name="Peng Y."/>
            <person name="Wang N."/>
            <person name="Wang Y."/>
            <person name="Ma Z."/>
            <person name="Xu X."/>
            <person name="Zhang F."/>
            <person name="Xue H."/>
            <person name="Zhong H."/>
            <person name="Wang Y."/>
            <person name="Zhang K."/>
            <person name="Velt A."/>
            <person name="Avia K."/>
            <person name="Holtgrawe D."/>
            <person name="Grimplet J."/>
            <person name="Matus J.T."/>
            <person name="Ware D."/>
            <person name="Wu X."/>
            <person name="Wang H."/>
            <person name="Liu C."/>
            <person name="Fang Y."/>
            <person name="Rustenholz C."/>
            <person name="Cheng Z."/>
            <person name="Xiao H."/>
            <person name="Zhou Y."/>
        </authorList>
    </citation>
    <scope>NUCLEOTIDE SEQUENCE [LARGE SCALE GENOMIC DNA]</scope>
    <source>
        <strain evidence="5">cv. Pinot noir / PN40024</strain>
        <tissue evidence="4">Leaf</tissue>
    </source>
</reference>
<dbReference type="SMART" id="SM00343">
    <property type="entry name" value="ZnF_C2HC"/>
    <property type="match status" value="1"/>
</dbReference>